<dbReference type="PROSITE" id="PS51257">
    <property type="entry name" value="PROKAR_LIPOPROTEIN"/>
    <property type="match status" value="1"/>
</dbReference>
<comment type="caution">
    <text evidence="1">The sequence shown here is derived from an EMBL/GenBank/DDBJ whole genome shotgun (WGS) entry which is preliminary data.</text>
</comment>
<sequence>MFLLSKSYEILYRSKLNDSKYIFLTPGLTSCNVFEIGSDLPRIAARFPNQDQHKVLEGTRGACPSKHLPTAPSEISMHLATIDVFLVRRLRKHACLVVVRRDTNIALMLHTFKDLQRPDVFRVVFKSYKVMKNQFRKVANFELRLRASFMGNQPFRLQIRNLQSRKYIDSMLGVTITVQHWERPRFFLKEACIKPFKDKLNEYKKNFSFRI</sequence>
<evidence type="ECO:0000313" key="1">
    <source>
        <dbReference type="EMBL" id="RNA17950.1"/>
    </source>
</evidence>
<accession>A0A3M7R2X1</accession>
<dbReference type="AlphaFoldDB" id="A0A3M7R2X1"/>
<gene>
    <name evidence="1" type="ORF">BpHYR1_019855</name>
</gene>
<proteinExistence type="predicted"/>
<evidence type="ECO:0000313" key="2">
    <source>
        <dbReference type="Proteomes" id="UP000276133"/>
    </source>
</evidence>
<reference evidence="1 2" key="1">
    <citation type="journal article" date="2018" name="Sci. Rep.">
        <title>Genomic signatures of local adaptation to the degree of environmental predictability in rotifers.</title>
        <authorList>
            <person name="Franch-Gras L."/>
            <person name="Hahn C."/>
            <person name="Garcia-Roger E.M."/>
            <person name="Carmona M.J."/>
            <person name="Serra M."/>
            <person name="Gomez A."/>
        </authorList>
    </citation>
    <scope>NUCLEOTIDE SEQUENCE [LARGE SCALE GENOMIC DNA]</scope>
    <source>
        <strain evidence="1">HYR1</strain>
    </source>
</reference>
<keyword evidence="2" id="KW-1185">Reference proteome</keyword>
<name>A0A3M7R2X1_BRAPC</name>
<dbReference type="EMBL" id="REGN01004338">
    <property type="protein sequence ID" value="RNA17950.1"/>
    <property type="molecule type" value="Genomic_DNA"/>
</dbReference>
<protein>
    <submittedName>
        <fullName evidence="1">Uncharacterized protein</fullName>
    </submittedName>
</protein>
<dbReference type="Proteomes" id="UP000276133">
    <property type="component" value="Unassembled WGS sequence"/>
</dbReference>
<organism evidence="1 2">
    <name type="scientific">Brachionus plicatilis</name>
    <name type="common">Marine rotifer</name>
    <name type="synonym">Brachionus muelleri</name>
    <dbReference type="NCBI Taxonomy" id="10195"/>
    <lineage>
        <taxon>Eukaryota</taxon>
        <taxon>Metazoa</taxon>
        <taxon>Spiralia</taxon>
        <taxon>Gnathifera</taxon>
        <taxon>Rotifera</taxon>
        <taxon>Eurotatoria</taxon>
        <taxon>Monogononta</taxon>
        <taxon>Pseudotrocha</taxon>
        <taxon>Ploima</taxon>
        <taxon>Brachionidae</taxon>
        <taxon>Brachionus</taxon>
    </lineage>
</organism>